<feature type="region of interest" description="Disordered" evidence="6">
    <location>
        <begin position="664"/>
        <end position="688"/>
    </location>
</feature>
<dbReference type="SMART" id="SM01352">
    <property type="entry name" value="APCDDC"/>
    <property type="match status" value="2"/>
</dbReference>
<feature type="domain" description="APCDD1" evidence="7">
    <location>
        <begin position="502"/>
        <end position="720"/>
    </location>
</feature>
<keyword evidence="2" id="KW-0812">Transmembrane</keyword>
<dbReference type="GO" id="GO:0005886">
    <property type="term" value="C:plasma membrane"/>
    <property type="evidence" value="ECO:0007669"/>
    <property type="project" value="InterPro"/>
</dbReference>
<reference evidence="8" key="1">
    <citation type="submission" date="2020-11" db="EMBL/GenBank/DDBJ databases">
        <authorList>
            <person name="Tran Van P."/>
        </authorList>
    </citation>
    <scope>NUCLEOTIDE SEQUENCE</scope>
</reference>
<evidence type="ECO:0000256" key="3">
    <source>
        <dbReference type="ARBA" id="ARBA00022729"/>
    </source>
</evidence>
<dbReference type="AlphaFoldDB" id="A0A7R9P0A6"/>
<dbReference type="InterPro" id="IPR042425">
    <property type="entry name" value="APCDD1"/>
</dbReference>
<keyword evidence="3" id="KW-0732">Signal</keyword>
<organism evidence="8">
    <name type="scientific">Timema tahoe</name>
    <dbReference type="NCBI Taxonomy" id="61484"/>
    <lineage>
        <taxon>Eukaryota</taxon>
        <taxon>Metazoa</taxon>
        <taxon>Ecdysozoa</taxon>
        <taxon>Arthropoda</taxon>
        <taxon>Hexapoda</taxon>
        <taxon>Insecta</taxon>
        <taxon>Pterygota</taxon>
        <taxon>Neoptera</taxon>
        <taxon>Polyneoptera</taxon>
        <taxon>Phasmatodea</taxon>
        <taxon>Timematodea</taxon>
        <taxon>Timematoidea</taxon>
        <taxon>Timematidae</taxon>
        <taxon>Timema</taxon>
    </lineage>
</organism>
<evidence type="ECO:0000313" key="8">
    <source>
        <dbReference type="EMBL" id="CAD7462722.1"/>
    </source>
</evidence>
<dbReference type="PANTHER" id="PTHR31021">
    <property type="entry name" value="ADENOMATOSIS POLYPOSIS COLI DOWN-REGULATED 1"/>
    <property type="match status" value="1"/>
</dbReference>
<dbReference type="Pfam" id="PF14921">
    <property type="entry name" value="APCDDC"/>
    <property type="match status" value="2"/>
</dbReference>
<dbReference type="EMBL" id="OE006530">
    <property type="protein sequence ID" value="CAD7462722.1"/>
    <property type="molecule type" value="Genomic_DNA"/>
</dbReference>
<keyword evidence="5" id="KW-0325">Glycoprotein</keyword>
<dbReference type="PANTHER" id="PTHR31021:SF1">
    <property type="entry name" value="CHROMOSOME UNDETERMINED SCAFFOLD_56, WHOLE GENOME SHOTGUN SEQUENCE"/>
    <property type="match status" value="1"/>
</dbReference>
<evidence type="ECO:0000256" key="6">
    <source>
        <dbReference type="SAM" id="MobiDB-lite"/>
    </source>
</evidence>
<accession>A0A7R9P0A6</accession>
<dbReference type="GO" id="GO:0017147">
    <property type="term" value="F:Wnt-protein binding"/>
    <property type="evidence" value="ECO:0007669"/>
    <property type="project" value="InterPro"/>
</dbReference>
<comment type="subcellular location">
    <subcellularLocation>
        <location evidence="1">Membrane</location>
        <topology evidence="1">Single-pass membrane protein</topology>
    </subcellularLocation>
</comment>
<proteinExistence type="predicted"/>
<sequence length="743" mass="83617">MMGLLVQEGVILVLDWSADDGNIGVQIPSPVNTDLLECACAVTTCIQVHPGPFSECEGAVNQFSIRTPVCLSVYRYADSKVEDLMVPDSIPGTYRFFCESLRLEQGQLGFRYKLKSTVAKFIHLRTNQRLTFRVSATPRATTPVFSPALGEPLRQQIFQQVPRKLLSVACEVRPGPEFVLRSYTFMKNNSFKLLQFHYEDEWCSLPLYTITARGRVWLRENSWVTRGATEAEYTLERATVTAHSAGVAAELARRVNTTCPGQVRRRWKPYRYSTLLTHSREYVVYSLPGEDEDDNTISNQHPPVVIPHPRRENTLTGRLRLMHTEDVDCLSALHAVFHELQLVRVHRRPPGPPDSRYPRHELLLGDLHSRPELRSQYRPTAFQTPLLRADQVRKTAAQSRLGKRYFCPEQTRTDQVRETTAQSRLGERLLLRADQVIETAAQSRPGDRDCRSEQTRRCELLGSSVLTLYFHTLRATGLFCGDPPFIFTRCELLGSSSQWCPVCQAVSRGSERAPPDLHARPRLPVLHSYLAGEWVSTRCETRPLGLFLKRRLRFSAVDRTWRGEYRFFGDLACTAPLFTATAGGRYSGRGSELDFRMEQASLTVLDSAMAKSLRCGAEPWVSGVPRDLSRSHGCSDLGILVPSVEYETVRVDVDSLGSSLLLLGQPDTDNRRRGPEDRPTAYQPPLVQCRPQDDDHDNALYPVHYAQVGPRSYASGAAPSSCVVLFLNLGIALVGAAQRLLNM</sequence>
<evidence type="ECO:0000256" key="4">
    <source>
        <dbReference type="ARBA" id="ARBA00023136"/>
    </source>
</evidence>
<protein>
    <recommendedName>
        <fullName evidence="7">APCDD1 domain-containing protein</fullName>
    </recommendedName>
</protein>
<feature type="domain" description="APCDD1" evidence="7">
    <location>
        <begin position="148"/>
        <end position="395"/>
    </location>
</feature>
<evidence type="ECO:0000259" key="7">
    <source>
        <dbReference type="SMART" id="SM01352"/>
    </source>
</evidence>
<evidence type="ECO:0000256" key="5">
    <source>
        <dbReference type="ARBA" id="ARBA00023180"/>
    </source>
</evidence>
<keyword evidence="4" id="KW-0472">Membrane</keyword>
<evidence type="ECO:0000256" key="2">
    <source>
        <dbReference type="ARBA" id="ARBA00022692"/>
    </source>
</evidence>
<dbReference type="GO" id="GO:0030178">
    <property type="term" value="P:negative regulation of Wnt signaling pathway"/>
    <property type="evidence" value="ECO:0007669"/>
    <property type="project" value="InterPro"/>
</dbReference>
<gene>
    <name evidence="8" type="ORF">TTEB3V08_LOCUS10612</name>
</gene>
<dbReference type="InterPro" id="IPR029405">
    <property type="entry name" value="APCDD1_dom"/>
</dbReference>
<evidence type="ECO:0000256" key="1">
    <source>
        <dbReference type="ARBA" id="ARBA00004167"/>
    </source>
</evidence>
<name>A0A7R9P0A6_9NEOP</name>
<feature type="compositionally biased region" description="Basic and acidic residues" evidence="6">
    <location>
        <begin position="668"/>
        <end position="679"/>
    </location>
</feature>